<dbReference type="InterPro" id="IPR003594">
    <property type="entry name" value="HATPase_dom"/>
</dbReference>
<dbReference type="CDD" id="cd00082">
    <property type="entry name" value="HisKA"/>
    <property type="match status" value="1"/>
</dbReference>
<dbReference type="Gene3D" id="1.10.287.130">
    <property type="match status" value="1"/>
</dbReference>
<evidence type="ECO:0000256" key="3">
    <source>
        <dbReference type="ARBA" id="ARBA00022553"/>
    </source>
</evidence>
<dbReference type="PROSITE" id="PS50109">
    <property type="entry name" value="HIS_KIN"/>
    <property type="match status" value="1"/>
</dbReference>
<keyword evidence="6" id="KW-0418">Kinase</keyword>
<dbReference type="InterPro" id="IPR005467">
    <property type="entry name" value="His_kinase_dom"/>
</dbReference>
<dbReference type="HOGENOM" id="CLU_000445_114_39_0"/>
<dbReference type="InterPro" id="IPR036097">
    <property type="entry name" value="HisK_dim/P_sf"/>
</dbReference>
<accession>C1DUX6</accession>
<keyword evidence="8" id="KW-0902">Two-component regulatory system</keyword>
<dbReference type="SMART" id="SM00387">
    <property type="entry name" value="HATPase_c"/>
    <property type="match status" value="1"/>
</dbReference>
<dbReference type="InterPro" id="IPR004358">
    <property type="entry name" value="Sig_transdc_His_kin-like_C"/>
</dbReference>
<dbReference type="GO" id="GO:0000155">
    <property type="term" value="F:phosphorelay sensor kinase activity"/>
    <property type="evidence" value="ECO:0007669"/>
    <property type="project" value="InterPro"/>
</dbReference>
<evidence type="ECO:0000256" key="2">
    <source>
        <dbReference type="ARBA" id="ARBA00012438"/>
    </source>
</evidence>
<evidence type="ECO:0000256" key="5">
    <source>
        <dbReference type="ARBA" id="ARBA00022741"/>
    </source>
</evidence>
<name>C1DUX6_SULAA</name>
<organism evidence="10 11">
    <name type="scientific">Sulfurihydrogenibium azorense (strain DSM 15241 / OCM 825 / Az-Fu1)</name>
    <dbReference type="NCBI Taxonomy" id="204536"/>
    <lineage>
        <taxon>Bacteria</taxon>
        <taxon>Pseudomonadati</taxon>
        <taxon>Aquificota</taxon>
        <taxon>Aquificia</taxon>
        <taxon>Aquificales</taxon>
        <taxon>Hydrogenothermaceae</taxon>
        <taxon>Sulfurihydrogenibium</taxon>
    </lineage>
</organism>
<dbReference type="GO" id="GO:0005524">
    <property type="term" value="F:ATP binding"/>
    <property type="evidence" value="ECO:0007669"/>
    <property type="project" value="UniProtKB-KW"/>
</dbReference>
<dbReference type="eggNOG" id="COG3852">
    <property type="taxonomic scope" value="Bacteria"/>
</dbReference>
<sequence>MHEKEILDNFQEPIVVIDKDKNIVYSNSAFDSYISYFSKNDIINLLKEILSIKYLEEGLSVKNYLITLNNSYLLVDVYPFEDMYIILLKDITRLVKLEEELKKEGTLTAVSKFLIQLFHDIKGPITGIKAATEYLKENPDELDLLDDIIYEVNKIQNYINQLSSLSKPLKLNLSYQNIHKLIDKVVKKYEKVYKNVKFIKLYDPSLPDIYVDKEKMTSVIENLVKNAIEAIDQKGEITIQTGISFDSVFSPRMNKVSIKIKDSGKGVPQEIVDKIFLPHFTTKESGSGVGLANAYNIVKSHKGILRYIGNSTFEILLPIRIEVESNNI</sequence>
<dbReference type="SUPFAM" id="SSF55874">
    <property type="entry name" value="ATPase domain of HSP90 chaperone/DNA topoisomerase II/histidine kinase"/>
    <property type="match status" value="1"/>
</dbReference>
<dbReference type="Pfam" id="PF02518">
    <property type="entry name" value="HATPase_c"/>
    <property type="match status" value="1"/>
</dbReference>
<dbReference type="Gene3D" id="3.30.565.10">
    <property type="entry name" value="Histidine kinase-like ATPase, C-terminal domain"/>
    <property type="match status" value="1"/>
</dbReference>
<dbReference type="PANTHER" id="PTHR43065:SF10">
    <property type="entry name" value="PEROXIDE STRESS-ACTIVATED HISTIDINE KINASE MAK3"/>
    <property type="match status" value="1"/>
</dbReference>
<evidence type="ECO:0000313" key="10">
    <source>
        <dbReference type="EMBL" id="ACN99358.1"/>
    </source>
</evidence>
<dbReference type="AlphaFoldDB" id="C1DUX6"/>
<gene>
    <name evidence="10" type="ordered locus">SULAZ_0940</name>
</gene>
<dbReference type="PRINTS" id="PR00344">
    <property type="entry name" value="BCTRLSENSOR"/>
</dbReference>
<evidence type="ECO:0000256" key="6">
    <source>
        <dbReference type="ARBA" id="ARBA00022777"/>
    </source>
</evidence>
<dbReference type="RefSeq" id="WP_012674676.1">
    <property type="nucleotide sequence ID" value="NC_012438.1"/>
</dbReference>
<feature type="domain" description="Histidine kinase" evidence="9">
    <location>
        <begin position="116"/>
        <end position="321"/>
    </location>
</feature>
<dbReference type="InterPro" id="IPR003661">
    <property type="entry name" value="HisK_dim/P_dom"/>
</dbReference>
<dbReference type="EMBL" id="CP001229">
    <property type="protein sequence ID" value="ACN99358.1"/>
    <property type="molecule type" value="Genomic_DNA"/>
</dbReference>
<comment type="catalytic activity">
    <reaction evidence="1">
        <text>ATP + protein L-histidine = ADP + protein N-phospho-L-histidine.</text>
        <dbReference type="EC" id="2.7.13.3"/>
    </reaction>
</comment>
<evidence type="ECO:0000259" key="9">
    <source>
        <dbReference type="PROSITE" id="PS50109"/>
    </source>
</evidence>
<keyword evidence="7" id="KW-0067">ATP-binding</keyword>
<dbReference type="OrthoDB" id="9784397at2"/>
<protein>
    <recommendedName>
        <fullName evidence="2">histidine kinase</fullName>
        <ecNumber evidence="2">2.7.13.3</ecNumber>
    </recommendedName>
</protein>
<keyword evidence="11" id="KW-1185">Reference proteome</keyword>
<dbReference type="SUPFAM" id="SSF47384">
    <property type="entry name" value="Homodimeric domain of signal transducing histidine kinase"/>
    <property type="match status" value="1"/>
</dbReference>
<reference evidence="10 11" key="1">
    <citation type="journal article" date="2009" name="J. Bacteriol.">
        <title>Complete and draft genome sequences of six members of the Aquificales.</title>
        <authorList>
            <person name="Reysenbach A.L."/>
            <person name="Hamamura N."/>
            <person name="Podar M."/>
            <person name="Griffiths E."/>
            <person name="Ferreira S."/>
            <person name="Hochstein R."/>
            <person name="Heidelberg J."/>
            <person name="Johnson J."/>
            <person name="Mead D."/>
            <person name="Pohorille A."/>
            <person name="Sarmiento M."/>
            <person name="Schweighofer K."/>
            <person name="Seshadri R."/>
            <person name="Voytek M.A."/>
        </authorList>
    </citation>
    <scope>NUCLEOTIDE SEQUENCE [LARGE SCALE GENOMIC DNA]</scope>
    <source>
        <strain evidence="11">Az-Fu1 / DSM 15241 / OCM 825</strain>
    </source>
</reference>
<dbReference type="STRING" id="204536.SULAZ_0940"/>
<evidence type="ECO:0000256" key="4">
    <source>
        <dbReference type="ARBA" id="ARBA00022679"/>
    </source>
</evidence>
<dbReference type="InterPro" id="IPR036890">
    <property type="entry name" value="HATPase_C_sf"/>
</dbReference>
<dbReference type="SMART" id="SM00388">
    <property type="entry name" value="HisKA"/>
    <property type="match status" value="1"/>
</dbReference>
<proteinExistence type="predicted"/>
<dbReference type="Pfam" id="PF00512">
    <property type="entry name" value="HisKA"/>
    <property type="match status" value="1"/>
</dbReference>
<evidence type="ECO:0000313" key="11">
    <source>
        <dbReference type="Proteomes" id="UP000001369"/>
    </source>
</evidence>
<evidence type="ECO:0000256" key="1">
    <source>
        <dbReference type="ARBA" id="ARBA00000085"/>
    </source>
</evidence>
<evidence type="ECO:0000256" key="7">
    <source>
        <dbReference type="ARBA" id="ARBA00022840"/>
    </source>
</evidence>
<keyword evidence="3" id="KW-0597">Phosphoprotein</keyword>
<keyword evidence="4 10" id="KW-0808">Transferase</keyword>
<keyword evidence="5" id="KW-0547">Nucleotide-binding</keyword>
<evidence type="ECO:0000256" key="8">
    <source>
        <dbReference type="ARBA" id="ARBA00023012"/>
    </source>
</evidence>
<dbReference type="KEGG" id="saf:SULAZ_0940"/>
<dbReference type="Proteomes" id="UP000001369">
    <property type="component" value="Chromosome"/>
</dbReference>
<dbReference type="PANTHER" id="PTHR43065">
    <property type="entry name" value="SENSOR HISTIDINE KINASE"/>
    <property type="match status" value="1"/>
</dbReference>
<dbReference type="EC" id="2.7.13.3" evidence="2"/>
<dbReference type="Gene3D" id="3.30.450.20">
    <property type="entry name" value="PAS domain"/>
    <property type="match status" value="1"/>
</dbReference>